<keyword evidence="2" id="KW-1185">Reference proteome</keyword>
<name>A0A401IGV8_APHSA</name>
<dbReference type="EMBL" id="BDQK01000008">
    <property type="protein sequence ID" value="GBF80430.1"/>
    <property type="molecule type" value="Genomic_DNA"/>
</dbReference>
<dbReference type="Gene3D" id="3.30.160.250">
    <property type="match status" value="1"/>
</dbReference>
<accession>A0A401IGV8</accession>
<dbReference type="AlphaFoldDB" id="A0A401IGV8"/>
<proteinExistence type="predicted"/>
<evidence type="ECO:0008006" key="3">
    <source>
        <dbReference type="Google" id="ProtNLM"/>
    </source>
</evidence>
<organism evidence="1 2">
    <name type="scientific">Aphanothece sacrum FPU1</name>
    <dbReference type="NCBI Taxonomy" id="1920663"/>
    <lineage>
        <taxon>Bacteria</taxon>
        <taxon>Bacillati</taxon>
        <taxon>Cyanobacteriota</taxon>
        <taxon>Cyanophyceae</taxon>
        <taxon>Oscillatoriophycideae</taxon>
        <taxon>Chroococcales</taxon>
        <taxon>Aphanothecaceae</taxon>
        <taxon>Aphanothece</taxon>
    </lineage>
</organism>
<dbReference type="Proteomes" id="UP000287247">
    <property type="component" value="Unassembled WGS sequence"/>
</dbReference>
<comment type="caution">
    <text evidence="1">The sequence shown here is derived from an EMBL/GenBank/DDBJ whole genome shotgun (WGS) entry which is preliminary data.</text>
</comment>
<evidence type="ECO:0000313" key="1">
    <source>
        <dbReference type="EMBL" id="GBF80430.1"/>
    </source>
</evidence>
<dbReference type="InterPro" id="IPR035069">
    <property type="entry name" value="TTHA1013/TTHA0281-like"/>
</dbReference>
<reference evidence="2" key="1">
    <citation type="submission" date="2017-05" db="EMBL/GenBank/DDBJ databases">
        <title>Physiological properties and genetic analysis related to exopolysaccharide production of fresh-water unicellular cyanobacterium Aphanothece sacrum, Suizenji Nori, that has been cultured as a food source in Japan.</title>
        <authorList>
            <person name="Kanesaki Y."/>
            <person name="Yoshikawa S."/>
            <person name="Ohki K."/>
        </authorList>
    </citation>
    <scope>NUCLEOTIDE SEQUENCE [LARGE SCALE GENOMIC DNA]</scope>
    <source>
        <strain evidence="2">FPU1</strain>
    </source>
</reference>
<dbReference type="SUPFAM" id="SSF143100">
    <property type="entry name" value="TTHA1013/TTHA0281-like"/>
    <property type="match status" value="1"/>
</dbReference>
<evidence type="ECO:0000313" key="2">
    <source>
        <dbReference type="Proteomes" id="UP000287247"/>
    </source>
</evidence>
<sequence>MDSEKSMKNFKIVIEKHPDGYVAYPIGIVGAVIGQGDTYDEALSDIKSALACYIEIFGQEIIEDTPSIEVFIAEAGVAV</sequence>
<protein>
    <recommendedName>
        <fullName evidence="3">HicB-like antitoxin of toxin-antitoxin system domain-containing protein</fullName>
    </recommendedName>
</protein>
<gene>
    <name evidence="1" type="ORF">AsFPU1_1831</name>
</gene>
<dbReference type="OrthoDB" id="345709at2"/>